<protein>
    <submittedName>
        <fullName evidence="1">Uncharacterized protein</fullName>
    </submittedName>
</protein>
<dbReference type="AlphaFoldDB" id="A0A563VYS6"/>
<gene>
    <name evidence="1" type="ORF">H1P_4670007</name>
</gene>
<evidence type="ECO:0000313" key="1">
    <source>
        <dbReference type="EMBL" id="VEP16580.1"/>
    </source>
</evidence>
<keyword evidence="2" id="KW-1185">Reference proteome</keyword>
<evidence type="ECO:0000313" key="2">
    <source>
        <dbReference type="Proteomes" id="UP000320055"/>
    </source>
</evidence>
<organism evidence="1 2">
    <name type="scientific">Hyella patelloides LEGE 07179</name>
    <dbReference type="NCBI Taxonomy" id="945734"/>
    <lineage>
        <taxon>Bacteria</taxon>
        <taxon>Bacillati</taxon>
        <taxon>Cyanobacteriota</taxon>
        <taxon>Cyanophyceae</taxon>
        <taxon>Pleurocapsales</taxon>
        <taxon>Hyellaceae</taxon>
        <taxon>Hyella</taxon>
    </lineage>
</organism>
<dbReference type="OrthoDB" id="572467at2"/>
<accession>A0A563VYS6</accession>
<reference evidence="1 2" key="1">
    <citation type="submission" date="2019-01" db="EMBL/GenBank/DDBJ databases">
        <authorList>
            <person name="Brito A."/>
        </authorList>
    </citation>
    <scope>NUCLEOTIDE SEQUENCE [LARGE SCALE GENOMIC DNA]</scope>
    <source>
        <strain evidence="1">1</strain>
    </source>
</reference>
<proteinExistence type="predicted"/>
<dbReference type="RefSeq" id="WP_144875378.1">
    <property type="nucleotide sequence ID" value="NZ_LR214202.1"/>
</dbReference>
<dbReference type="Proteomes" id="UP000320055">
    <property type="component" value="Unassembled WGS sequence"/>
</dbReference>
<dbReference type="EMBL" id="CAACVJ010000409">
    <property type="protein sequence ID" value="VEP16580.1"/>
    <property type="molecule type" value="Genomic_DNA"/>
</dbReference>
<sequence length="62" mass="6959">MKKLIFVDNADSGLMNTLIDIGHQAISPQTYQYRLCDLTFGLVGEHQQLLTGVLLARMHQSN</sequence>
<name>A0A563VYS6_9CYAN</name>